<feature type="region of interest" description="Disordered" evidence="10">
    <location>
        <begin position="35"/>
        <end position="93"/>
    </location>
</feature>
<dbReference type="Gene3D" id="1.20.1720.10">
    <property type="entry name" value="Multidrug resistance protein D"/>
    <property type="match status" value="1"/>
</dbReference>
<evidence type="ECO:0000259" key="12">
    <source>
        <dbReference type="PROSITE" id="PS50850"/>
    </source>
</evidence>
<dbReference type="Gene3D" id="1.20.1250.20">
    <property type="entry name" value="MFS general substrate transporter like domains"/>
    <property type="match status" value="1"/>
</dbReference>
<reference evidence="14" key="4">
    <citation type="submission" date="2022-03" db="EMBL/GenBank/DDBJ databases">
        <title>Complete Genome Sequence of Staphylococcus edaphicus strain CCM 8731.</title>
        <authorList>
            <person name="Rimmer C.O."/>
            <person name="Thomas J.C."/>
        </authorList>
    </citation>
    <scope>NUCLEOTIDE SEQUENCE</scope>
    <source>
        <strain evidence="14">CCM 8731</strain>
    </source>
</reference>
<reference evidence="13" key="3">
    <citation type="submission" date="2017-10" db="EMBL/GenBank/DDBJ databases">
        <authorList>
            <person name="Vrbovska V."/>
            <person name="Kovarovic V."/>
            <person name="Indrakova A."/>
        </authorList>
    </citation>
    <scope>NUCLEOTIDE SEQUENCE</scope>
    <source>
        <strain evidence="13">CCM 8730</strain>
    </source>
</reference>
<evidence type="ECO:0000256" key="10">
    <source>
        <dbReference type="SAM" id="MobiDB-lite"/>
    </source>
</evidence>
<dbReference type="SUPFAM" id="SSF103473">
    <property type="entry name" value="MFS general substrate transporter"/>
    <property type="match status" value="1"/>
</dbReference>
<feature type="transmembrane region" description="Helical" evidence="11">
    <location>
        <begin position="534"/>
        <end position="556"/>
    </location>
</feature>
<organism evidence="13 15">
    <name type="scientific">Staphylococcus edaphicus</name>
    <dbReference type="NCBI Taxonomy" id="1955013"/>
    <lineage>
        <taxon>Bacteria</taxon>
        <taxon>Bacillati</taxon>
        <taxon>Bacillota</taxon>
        <taxon>Bacilli</taxon>
        <taxon>Bacillales</taxon>
        <taxon>Staphylococcaceae</taxon>
        <taxon>Staphylococcus</taxon>
    </lineage>
</organism>
<dbReference type="NCBIfam" id="TIGR00711">
    <property type="entry name" value="efflux_EmrB"/>
    <property type="match status" value="1"/>
</dbReference>
<dbReference type="Proteomes" id="UP001056588">
    <property type="component" value="Chromosome"/>
</dbReference>
<feature type="compositionally biased region" description="Polar residues" evidence="10">
    <location>
        <begin position="44"/>
        <end position="54"/>
    </location>
</feature>
<feature type="transmembrane region" description="Helical" evidence="11">
    <location>
        <begin position="491"/>
        <end position="513"/>
    </location>
</feature>
<feature type="transmembrane region" description="Helical" evidence="11">
    <location>
        <begin position="239"/>
        <end position="260"/>
    </location>
</feature>
<dbReference type="PANTHER" id="PTHR42718:SF9">
    <property type="entry name" value="MAJOR FACILITATOR SUPERFAMILY MULTIDRUG TRANSPORTER MFSC"/>
    <property type="match status" value="1"/>
</dbReference>
<dbReference type="InterPro" id="IPR036259">
    <property type="entry name" value="MFS_trans_sf"/>
</dbReference>
<feature type="transmembrane region" description="Helical" evidence="11">
    <location>
        <begin position="144"/>
        <end position="162"/>
    </location>
</feature>
<dbReference type="Pfam" id="PF07690">
    <property type="entry name" value="MFS_1"/>
    <property type="match status" value="1"/>
</dbReference>
<feature type="transmembrane region" description="Helical" evidence="11">
    <location>
        <begin position="458"/>
        <end position="476"/>
    </location>
</feature>
<reference evidence="15" key="2">
    <citation type="submission" date="2017-10" db="EMBL/GenBank/DDBJ databases">
        <title>Staphylococcus edaphicus sp. nov., isolated in Antarctica, harbouring mecC gene and genomic islands essential in adaptation to extreme environment.</title>
        <authorList>
            <person name="Pantucek R."/>
            <person name="Sedlacek I."/>
            <person name="Indrakova A."/>
            <person name="Vrbovska V."/>
            <person name="Maslanova I."/>
            <person name="Kovarovic V."/>
            <person name="Svec P."/>
            <person name="Kralova S."/>
            <person name="Kristofova L."/>
            <person name="Keklakova J."/>
            <person name="Petras P."/>
            <person name="Doskar J."/>
        </authorList>
    </citation>
    <scope>NUCLEOTIDE SEQUENCE [LARGE SCALE GENOMIC DNA]</scope>
    <source>
        <strain evidence="15">CCM 5085</strain>
    </source>
</reference>
<protein>
    <recommendedName>
        <fullName evidence="9">Quinolone resistance protein NorB</fullName>
    </recommendedName>
</protein>
<dbReference type="AlphaFoldDB" id="A0A2C6WMJ5"/>
<reference evidence="13" key="1">
    <citation type="journal article" date="2017" name="Appl. Environ. Microbiol.">
        <title>Staphylococcus edaphicus sp. nov., isolated in Antarctica, harbours mecC gene and genomic islands with suspected role in adaptation to extreme environment.</title>
        <authorList>
            <person name="Pantucek R."/>
            <person name="Sedlacek I."/>
            <person name="Indrakova A."/>
            <person name="Vrbovska V."/>
            <person name="Maslanova I."/>
            <person name="Kovarovic V."/>
            <person name="Svec P."/>
            <person name="Kralova S."/>
            <person name="Kristofova L."/>
            <person name="Keklakova J."/>
            <person name="Petras P."/>
            <person name="Doskar J."/>
        </authorList>
    </citation>
    <scope>NUCLEOTIDE SEQUENCE</scope>
    <source>
        <strain evidence="13">CCM 8730</strain>
    </source>
</reference>
<proteinExistence type="inferred from homology"/>
<evidence type="ECO:0000256" key="2">
    <source>
        <dbReference type="ARBA" id="ARBA00007520"/>
    </source>
</evidence>
<evidence type="ECO:0000256" key="7">
    <source>
        <dbReference type="ARBA" id="ARBA00022989"/>
    </source>
</evidence>
<comment type="similarity">
    <text evidence="3">Belongs to the major facilitator superfamily. EmrB family.</text>
</comment>
<feature type="transmembrane region" description="Helical" evidence="11">
    <location>
        <begin position="330"/>
        <end position="348"/>
    </location>
</feature>
<evidence type="ECO:0000256" key="11">
    <source>
        <dbReference type="SAM" id="Phobius"/>
    </source>
</evidence>
<dbReference type="CDD" id="cd17503">
    <property type="entry name" value="MFS_LmrB_MDR_like"/>
    <property type="match status" value="1"/>
</dbReference>
<dbReference type="EMBL" id="MRZN01000004">
    <property type="protein sequence ID" value="PHK50320.1"/>
    <property type="molecule type" value="Genomic_DNA"/>
</dbReference>
<keyword evidence="6 11" id="KW-0812">Transmembrane</keyword>
<evidence type="ECO:0000256" key="9">
    <source>
        <dbReference type="ARBA" id="ARBA00040594"/>
    </source>
</evidence>
<accession>A0A2C6WMJ5</accession>
<gene>
    <name evidence="13" type="ORF">BTJ66_04405</name>
    <name evidence="14" type="ORF">MNY58_02990</name>
</gene>
<dbReference type="RefSeq" id="WP_099089763.1">
    <property type="nucleotide sequence ID" value="NZ_CP093217.1"/>
</dbReference>
<feature type="transmembrane region" description="Helical" evidence="11">
    <location>
        <begin position="182"/>
        <end position="203"/>
    </location>
</feature>
<name>A0A2C6WMJ5_9STAP</name>
<evidence type="ECO:0000256" key="1">
    <source>
        <dbReference type="ARBA" id="ARBA00004651"/>
    </source>
</evidence>
<dbReference type="EMBL" id="CP093217">
    <property type="protein sequence ID" value="UQW82086.1"/>
    <property type="molecule type" value="Genomic_DNA"/>
</dbReference>
<feature type="domain" description="Major facilitator superfamily (MFS) profile" evidence="12">
    <location>
        <begin position="144"/>
        <end position="629"/>
    </location>
</feature>
<feature type="compositionally biased region" description="Basic and acidic residues" evidence="10">
    <location>
        <begin position="77"/>
        <end position="86"/>
    </location>
</feature>
<evidence type="ECO:0000256" key="5">
    <source>
        <dbReference type="ARBA" id="ARBA00022475"/>
    </source>
</evidence>
<evidence type="ECO:0000256" key="3">
    <source>
        <dbReference type="ARBA" id="ARBA00008537"/>
    </source>
</evidence>
<dbReference type="Proteomes" id="UP000223828">
    <property type="component" value="Unassembled WGS sequence"/>
</dbReference>
<keyword evidence="16" id="KW-1185">Reference proteome</keyword>
<dbReference type="InterPro" id="IPR020846">
    <property type="entry name" value="MFS_dom"/>
</dbReference>
<dbReference type="GO" id="GO:0005886">
    <property type="term" value="C:plasma membrane"/>
    <property type="evidence" value="ECO:0007669"/>
    <property type="project" value="UniProtKB-SubCell"/>
</dbReference>
<evidence type="ECO:0000313" key="15">
    <source>
        <dbReference type="Proteomes" id="UP000223828"/>
    </source>
</evidence>
<dbReference type="PANTHER" id="PTHR42718">
    <property type="entry name" value="MAJOR FACILITATOR SUPERFAMILY MULTIDRUG TRANSPORTER MFSC"/>
    <property type="match status" value="1"/>
</dbReference>
<keyword evidence="4" id="KW-0813">Transport</keyword>
<feature type="transmembrane region" description="Helical" evidence="11">
    <location>
        <begin position="434"/>
        <end position="451"/>
    </location>
</feature>
<feature type="transmembrane region" description="Helical" evidence="11">
    <location>
        <begin position="606"/>
        <end position="624"/>
    </location>
</feature>
<comment type="similarity">
    <text evidence="2">Belongs to the major facilitator superfamily. TCR/Tet family.</text>
</comment>
<sequence>MTMAFIIIYVVIALILIGLLNVFLSKRKQNKVSRQVEQTKHESNISNENYQSKFKVNDTEDSDESSKESNLTSEVENESKSESKSSDDEDSTFDSVINDTEVEQQNDSDHEAINPNSEEAKVNEKLKEKHSSFMFGKGTSQGKVLVAMIFGMFIAILNQTLLNVALPKINTDFNISANTGQWLMTGFMLVNGILIPISAYLFNKYSYRKLFLVAMTLFTIGSLVCGLSGSFTIMMVGRVLQAIGAGILMPLGTNVFMTIFPPEKRGAAMGTLGIAMILAPAIGPTLSGYIVENYHWNVMFYGMFIIGLVSLAIAYIWFRVYQVTTNPKADVPGIIFSTIGFGALLYGFSEAGNNSWSSPIVVISLIVGVIFIIAFVIRELTMRVPMLSMEVLKYSGFTLTTVINMIVTMSLFGGMILLPLYLQNLRGFTPIQSGLLLLPGALIMGVMGPIAGKLLDTIGIKPLALVGTAIMTYATWELTKLNMNTTYGHLMLIYIIRSFGMSFIMMPIMTAGMNSLPQRLIAHGNALSNTLRQLAGSIGTALLVTVMSTQTTQYAAGYAQDLDKTNPFIKDRLQEMAQAMGGEQLATSQVLEFVQKLASINGVNSAFLIATVLSALAFILSLFLRGKDHYMSKES</sequence>
<feature type="transmembrane region" description="Helical" evidence="11">
    <location>
        <begin position="298"/>
        <end position="318"/>
    </location>
</feature>
<feature type="transmembrane region" description="Helical" evidence="11">
    <location>
        <begin position="267"/>
        <end position="286"/>
    </location>
</feature>
<dbReference type="PRINTS" id="PR01036">
    <property type="entry name" value="TCRTETB"/>
</dbReference>
<dbReference type="GO" id="GO:0022857">
    <property type="term" value="F:transmembrane transporter activity"/>
    <property type="evidence" value="ECO:0007669"/>
    <property type="project" value="InterPro"/>
</dbReference>
<comment type="subcellular location">
    <subcellularLocation>
        <location evidence="1">Cell membrane</location>
        <topology evidence="1">Multi-pass membrane protein</topology>
    </subcellularLocation>
</comment>
<dbReference type="PROSITE" id="PS50850">
    <property type="entry name" value="MFS"/>
    <property type="match status" value="1"/>
</dbReference>
<feature type="transmembrane region" description="Helical" evidence="11">
    <location>
        <begin position="210"/>
        <end position="233"/>
    </location>
</feature>
<evidence type="ECO:0000313" key="16">
    <source>
        <dbReference type="Proteomes" id="UP001056588"/>
    </source>
</evidence>
<dbReference type="InterPro" id="IPR011701">
    <property type="entry name" value="MFS"/>
</dbReference>
<feature type="transmembrane region" description="Helical" evidence="11">
    <location>
        <begin position="360"/>
        <end position="377"/>
    </location>
</feature>
<keyword evidence="8 11" id="KW-0472">Membrane</keyword>
<evidence type="ECO:0000313" key="13">
    <source>
        <dbReference type="EMBL" id="PHK50320.1"/>
    </source>
</evidence>
<evidence type="ECO:0000256" key="8">
    <source>
        <dbReference type="ARBA" id="ARBA00023136"/>
    </source>
</evidence>
<evidence type="ECO:0000256" key="6">
    <source>
        <dbReference type="ARBA" id="ARBA00022692"/>
    </source>
</evidence>
<dbReference type="OrthoDB" id="9816041at2"/>
<dbReference type="InterPro" id="IPR004638">
    <property type="entry name" value="EmrB-like"/>
</dbReference>
<feature type="transmembrane region" description="Helical" evidence="11">
    <location>
        <begin position="397"/>
        <end position="422"/>
    </location>
</feature>
<evidence type="ECO:0000313" key="14">
    <source>
        <dbReference type="EMBL" id="UQW82086.1"/>
    </source>
</evidence>
<keyword evidence="7 11" id="KW-1133">Transmembrane helix</keyword>
<keyword evidence="5" id="KW-1003">Cell membrane</keyword>
<feature type="transmembrane region" description="Helical" evidence="11">
    <location>
        <begin position="6"/>
        <end position="24"/>
    </location>
</feature>
<evidence type="ECO:0000256" key="4">
    <source>
        <dbReference type="ARBA" id="ARBA00022448"/>
    </source>
</evidence>